<dbReference type="EMBL" id="VFMM01000001">
    <property type="protein sequence ID" value="TQJ17039.1"/>
    <property type="molecule type" value="Genomic_DNA"/>
</dbReference>
<dbReference type="PANTHER" id="PTHR24421:SF10">
    <property type="entry name" value="NITRATE_NITRITE SENSOR PROTEIN NARQ"/>
    <property type="match status" value="1"/>
</dbReference>
<dbReference type="CDD" id="cd16917">
    <property type="entry name" value="HATPase_UhpB-NarQ-NarX-like"/>
    <property type="match status" value="1"/>
</dbReference>
<keyword evidence="9" id="KW-1133">Transmembrane helix</keyword>
<dbReference type="GO" id="GO:0000155">
    <property type="term" value="F:phosphorelay sensor kinase activity"/>
    <property type="evidence" value="ECO:0007669"/>
    <property type="project" value="InterPro"/>
</dbReference>
<evidence type="ECO:0000256" key="4">
    <source>
        <dbReference type="ARBA" id="ARBA00022679"/>
    </source>
</evidence>
<evidence type="ECO:0000259" key="12">
    <source>
        <dbReference type="Pfam" id="PF23539"/>
    </source>
</evidence>
<evidence type="ECO:0000313" key="13">
    <source>
        <dbReference type="EMBL" id="TQJ17039.1"/>
    </source>
</evidence>
<dbReference type="Pfam" id="PF23539">
    <property type="entry name" value="DUF7134"/>
    <property type="match status" value="1"/>
</dbReference>
<dbReference type="Gene3D" id="1.20.5.1930">
    <property type="match status" value="1"/>
</dbReference>
<feature type="domain" description="Signal transduction histidine kinase subgroup 3 dimerisation and phosphoacceptor" evidence="11">
    <location>
        <begin position="185"/>
        <end position="250"/>
    </location>
</feature>
<dbReference type="InterPro" id="IPR003594">
    <property type="entry name" value="HATPase_dom"/>
</dbReference>
<evidence type="ECO:0000256" key="8">
    <source>
        <dbReference type="ARBA" id="ARBA00023012"/>
    </source>
</evidence>
<feature type="domain" description="Histidine kinase/HSP90-like ATPase" evidence="10">
    <location>
        <begin position="297"/>
        <end position="381"/>
    </location>
</feature>
<evidence type="ECO:0000259" key="11">
    <source>
        <dbReference type="Pfam" id="PF07730"/>
    </source>
</evidence>
<dbReference type="Pfam" id="PF07730">
    <property type="entry name" value="HisKA_3"/>
    <property type="match status" value="1"/>
</dbReference>
<dbReference type="Proteomes" id="UP000316298">
    <property type="component" value="Unassembled WGS sequence"/>
</dbReference>
<keyword evidence="6 13" id="KW-0418">Kinase</keyword>
<comment type="caution">
    <text evidence="13">The sequence shown here is derived from an EMBL/GenBank/DDBJ whole genome shotgun (WGS) entry which is preliminary data.</text>
</comment>
<sequence>MRGQLAPASGRQSWWIVASQRWSPYLDPVLGAGCAAAALASLLNNDPASIDPQLESPDVLSVVATAAAAGALAWRRRRPLTSYAVMVIGSLVVSLSGHYIGLLSVLLLFSLYSLAAHGRRPEGLAGLGVGVACFVGLALLDVPDLGMSDLLQAVALLVAAWAVGDAIRSRRRQQRDQVQAAITEERLRIARELHDVVAHSMSLIAVQAGVGAHLIRVDADAAERSLEVIADTSRRALEQTRSMLGMLRSENEDGTRPPTRGIDDLAELVADLRGAGLDVTLTLPSTAPELDAAISLTAYRIVQESLTNIVKHSAATTATVTVTLVGASIGLEVVDPGPARSSGTGSGHGLIGLEERARLVGGRVEYGVHGNGFRVHATLPVGVRR</sequence>
<evidence type="ECO:0000256" key="5">
    <source>
        <dbReference type="ARBA" id="ARBA00022741"/>
    </source>
</evidence>
<evidence type="ECO:0000256" key="6">
    <source>
        <dbReference type="ARBA" id="ARBA00022777"/>
    </source>
</evidence>
<dbReference type="AlphaFoldDB" id="A0A542ENZ3"/>
<name>A0A542ENZ3_9ACTN</name>
<accession>A0A542ENZ3</accession>
<keyword evidence="8" id="KW-0902">Two-component regulatory system</keyword>
<feature type="transmembrane region" description="Helical" evidence="9">
    <location>
        <begin position="123"/>
        <end position="140"/>
    </location>
</feature>
<comment type="catalytic activity">
    <reaction evidence="1">
        <text>ATP + protein L-histidine = ADP + protein N-phospho-L-histidine.</text>
        <dbReference type="EC" id="2.7.13.3"/>
    </reaction>
</comment>
<dbReference type="InterPro" id="IPR036890">
    <property type="entry name" value="HATPase_C_sf"/>
</dbReference>
<feature type="domain" description="DUF7134" evidence="12">
    <location>
        <begin position="57"/>
        <end position="171"/>
    </location>
</feature>
<evidence type="ECO:0000256" key="7">
    <source>
        <dbReference type="ARBA" id="ARBA00022840"/>
    </source>
</evidence>
<gene>
    <name evidence="13" type="ORF">FB475_1150</name>
</gene>
<dbReference type="InterPro" id="IPR011712">
    <property type="entry name" value="Sig_transdc_His_kin_sub3_dim/P"/>
</dbReference>
<keyword evidence="7" id="KW-0067">ATP-binding</keyword>
<dbReference type="Pfam" id="PF02518">
    <property type="entry name" value="HATPase_c"/>
    <property type="match status" value="1"/>
</dbReference>
<evidence type="ECO:0000256" key="9">
    <source>
        <dbReference type="SAM" id="Phobius"/>
    </source>
</evidence>
<feature type="transmembrane region" description="Helical" evidence="9">
    <location>
        <begin position="80"/>
        <end position="111"/>
    </location>
</feature>
<reference evidence="13 14" key="1">
    <citation type="submission" date="2019-06" db="EMBL/GenBank/DDBJ databases">
        <title>Sequencing the genomes of 1000 actinobacteria strains.</title>
        <authorList>
            <person name="Klenk H.-P."/>
        </authorList>
    </citation>
    <scope>NUCLEOTIDE SEQUENCE [LARGE SCALE GENOMIC DNA]</scope>
    <source>
        <strain evidence="13 14">DSM 17305</strain>
    </source>
</reference>
<dbReference type="GO" id="GO:0016020">
    <property type="term" value="C:membrane"/>
    <property type="evidence" value="ECO:0007669"/>
    <property type="project" value="InterPro"/>
</dbReference>
<dbReference type="GO" id="GO:0005524">
    <property type="term" value="F:ATP binding"/>
    <property type="evidence" value="ECO:0007669"/>
    <property type="project" value="UniProtKB-KW"/>
</dbReference>
<protein>
    <recommendedName>
        <fullName evidence="2">histidine kinase</fullName>
        <ecNumber evidence="2">2.7.13.3</ecNumber>
    </recommendedName>
</protein>
<keyword evidence="14" id="KW-1185">Reference proteome</keyword>
<dbReference type="EC" id="2.7.13.3" evidence="2"/>
<evidence type="ECO:0000256" key="2">
    <source>
        <dbReference type="ARBA" id="ARBA00012438"/>
    </source>
</evidence>
<keyword evidence="5" id="KW-0547">Nucleotide-binding</keyword>
<proteinExistence type="predicted"/>
<feature type="transmembrane region" description="Helical" evidence="9">
    <location>
        <begin position="146"/>
        <end position="167"/>
    </location>
</feature>
<dbReference type="SUPFAM" id="SSF55874">
    <property type="entry name" value="ATPase domain of HSP90 chaperone/DNA topoisomerase II/histidine kinase"/>
    <property type="match status" value="1"/>
</dbReference>
<dbReference type="PANTHER" id="PTHR24421">
    <property type="entry name" value="NITRATE/NITRITE SENSOR PROTEIN NARX-RELATED"/>
    <property type="match status" value="1"/>
</dbReference>
<keyword evidence="9" id="KW-0812">Transmembrane</keyword>
<organism evidence="13 14">
    <name type="scientific">Kribbella jejuensis</name>
    <dbReference type="NCBI Taxonomy" id="236068"/>
    <lineage>
        <taxon>Bacteria</taxon>
        <taxon>Bacillati</taxon>
        <taxon>Actinomycetota</taxon>
        <taxon>Actinomycetes</taxon>
        <taxon>Propionibacteriales</taxon>
        <taxon>Kribbellaceae</taxon>
        <taxon>Kribbella</taxon>
    </lineage>
</organism>
<evidence type="ECO:0000256" key="3">
    <source>
        <dbReference type="ARBA" id="ARBA00022553"/>
    </source>
</evidence>
<dbReference type="OrthoDB" id="227596at2"/>
<keyword evidence="3" id="KW-0597">Phosphoprotein</keyword>
<evidence type="ECO:0000256" key="1">
    <source>
        <dbReference type="ARBA" id="ARBA00000085"/>
    </source>
</evidence>
<keyword evidence="9" id="KW-0472">Membrane</keyword>
<dbReference type="Gene3D" id="3.30.565.10">
    <property type="entry name" value="Histidine kinase-like ATPase, C-terminal domain"/>
    <property type="match status" value="1"/>
</dbReference>
<dbReference type="RefSeq" id="WP_141853190.1">
    <property type="nucleotide sequence ID" value="NZ_BAAAKA010000021.1"/>
</dbReference>
<dbReference type="GO" id="GO:0046983">
    <property type="term" value="F:protein dimerization activity"/>
    <property type="evidence" value="ECO:0007669"/>
    <property type="project" value="InterPro"/>
</dbReference>
<dbReference type="InterPro" id="IPR055558">
    <property type="entry name" value="DUF7134"/>
</dbReference>
<evidence type="ECO:0000259" key="10">
    <source>
        <dbReference type="Pfam" id="PF02518"/>
    </source>
</evidence>
<dbReference type="InterPro" id="IPR050482">
    <property type="entry name" value="Sensor_HK_TwoCompSys"/>
</dbReference>
<evidence type="ECO:0000313" key="14">
    <source>
        <dbReference type="Proteomes" id="UP000316298"/>
    </source>
</evidence>
<keyword evidence="4" id="KW-0808">Transferase</keyword>